<feature type="domain" description="Glycolipid transfer protein" evidence="5">
    <location>
        <begin position="643"/>
        <end position="776"/>
    </location>
</feature>
<dbReference type="AlphaFoldDB" id="A0A1V9YLL0"/>
<reference evidence="6 7" key="1">
    <citation type="journal article" date="2014" name="Genome Biol. Evol.">
        <title>The secreted proteins of Achlya hypogyna and Thraustotheca clavata identify the ancestral oomycete secretome and reveal gene acquisitions by horizontal gene transfer.</title>
        <authorList>
            <person name="Misner I."/>
            <person name="Blouin N."/>
            <person name="Leonard G."/>
            <person name="Richards T.A."/>
            <person name="Lane C.E."/>
        </authorList>
    </citation>
    <scope>NUCLEOTIDE SEQUENCE [LARGE SCALE GENOMIC DNA]</scope>
    <source>
        <strain evidence="6 7">ATCC 48635</strain>
    </source>
</reference>
<dbReference type="PROSITE" id="PS51450">
    <property type="entry name" value="LRR"/>
    <property type="match status" value="2"/>
</dbReference>
<dbReference type="PRINTS" id="PR00019">
    <property type="entry name" value="LEURICHRPT"/>
</dbReference>
<dbReference type="Pfam" id="PF08718">
    <property type="entry name" value="GLTP"/>
    <property type="match status" value="1"/>
</dbReference>
<proteinExistence type="predicted"/>
<dbReference type="GO" id="GO:0005737">
    <property type="term" value="C:cytoplasm"/>
    <property type="evidence" value="ECO:0007669"/>
    <property type="project" value="InterPro"/>
</dbReference>
<feature type="transmembrane region" description="Helical" evidence="4">
    <location>
        <begin position="510"/>
        <end position="532"/>
    </location>
</feature>
<dbReference type="Gene3D" id="1.10.3520.10">
    <property type="entry name" value="Glycolipid transfer protein"/>
    <property type="match status" value="1"/>
</dbReference>
<keyword evidence="4" id="KW-0812">Transmembrane</keyword>
<evidence type="ECO:0000256" key="3">
    <source>
        <dbReference type="SAM" id="MobiDB-lite"/>
    </source>
</evidence>
<dbReference type="SUPFAM" id="SSF110004">
    <property type="entry name" value="Glycolipid transfer protein, GLTP"/>
    <property type="match status" value="1"/>
</dbReference>
<dbReference type="InterPro" id="IPR036497">
    <property type="entry name" value="GLTP_sf"/>
</dbReference>
<organism evidence="6 7">
    <name type="scientific">Achlya hypogyna</name>
    <name type="common">Oomycete</name>
    <name type="synonym">Protoachlya hypogyna</name>
    <dbReference type="NCBI Taxonomy" id="1202772"/>
    <lineage>
        <taxon>Eukaryota</taxon>
        <taxon>Sar</taxon>
        <taxon>Stramenopiles</taxon>
        <taxon>Oomycota</taxon>
        <taxon>Saprolegniomycetes</taxon>
        <taxon>Saprolegniales</taxon>
        <taxon>Achlyaceae</taxon>
        <taxon>Achlya</taxon>
    </lineage>
</organism>
<protein>
    <submittedName>
        <fullName evidence="6">Nischarin-like</fullName>
    </submittedName>
</protein>
<evidence type="ECO:0000256" key="4">
    <source>
        <dbReference type="SAM" id="Phobius"/>
    </source>
</evidence>
<dbReference type="EMBL" id="JNBR01001496">
    <property type="protein sequence ID" value="OQR86584.1"/>
    <property type="molecule type" value="Genomic_DNA"/>
</dbReference>
<name>A0A1V9YLL0_ACHHY</name>
<dbReference type="Proteomes" id="UP000243579">
    <property type="component" value="Unassembled WGS sequence"/>
</dbReference>
<dbReference type="InterPro" id="IPR001611">
    <property type="entry name" value="Leu-rich_rpt"/>
</dbReference>
<feature type="region of interest" description="Disordered" evidence="3">
    <location>
        <begin position="574"/>
        <end position="597"/>
    </location>
</feature>
<evidence type="ECO:0000259" key="5">
    <source>
        <dbReference type="Pfam" id="PF08718"/>
    </source>
</evidence>
<dbReference type="SUPFAM" id="SSF52075">
    <property type="entry name" value="Outer arm dynein light chain 1"/>
    <property type="match status" value="1"/>
</dbReference>
<feature type="compositionally biased region" description="Low complexity" evidence="3">
    <location>
        <begin position="66"/>
        <end position="77"/>
    </location>
</feature>
<dbReference type="InterPro" id="IPR032675">
    <property type="entry name" value="LRR_dom_sf"/>
</dbReference>
<gene>
    <name evidence="6" type="ORF">ACHHYP_10386</name>
</gene>
<sequence>MAQPRSPSHVDDLGSPRKHAQVHVHGCSPSEQIHHLTQHMSAKIASNVLAEMKLRSQSTVTMARGDSTASYASSSSNSDDDSDASSLEASPTTAVAPLRMPMSPPRASPRTTMDTEALLMPGKAFLTSFYTFLKEHRKSLRQKNPRLQVVLNPPCVHYLEHCFHAMLLPLYGTDSGLVLQWETKKDAPNSPTNDAPSGMSKTQRMLKLAGFVLNIVDLHIQAMPEALSLPSQCNLAIFSSLMYLKVDGIPLAHVTSVQGFKKQLLELTITNVPLQAVADVLGSIEPYESSAANPPWTALTSLSLVNCGLTKLDASLALAPALTSLNLSSNQLTSLNHLENCAQLGHVNVSNNAFTHLDGAHRYLGNVTSLVMHHNRLSLVKGIEKMYGLQSLDLSHNDLRSLTDVAPLAALPLLTNVTLLGNDVLEDAEYRFEALQLFGKEVVLDADPWSPEELQRASFVRQRRKSLAIATDDLDVLEVPEPTPPPELTLVEYAWRTIIHTIAPKQLHDMAARVVMTCVLLVLAQTIATMLWSRDKESEEFITLTVASIGGTLLVLALPLSMLTYVLKQAHLTSAPPVNSPRSRGMSSPKPPMSPRMQRELATNSFADGDDDEPPATPSAAVCSLSVLSTALEVLAENAEHMPVQDFLVMCREVAGLLHLLGPTGAFALKTFEPDVAHLDAIWRGTDADADVTLQALMGAEEEANAGDEVTSTVLRLVPTLSYVRNLCLEMEMDREHSLRHCASKAYLTSMAKQQKHPWLVQKAVLSAMQLNPMTRDGLVALWSTDDDDAESALVEERLHACGHMLDILLHHLTTWYEAL</sequence>
<comment type="caution">
    <text evidence="6">The sequence shown here is derived from an EMBL/GenBank/DDBJ whole genome shotgun (WGS) entry which is preliminary data.</text>
</comment>
<keyword evidence="4" id="KW-0472">Membrane</keyword>
<dbReference type="GO" id="GO:0120013">
    <property type="term" value="F:lipid transfer activity"/>
    <property type="evidence" value="ECO:0007669"/>
    <property type="project" value="InterPro"/>
</dbReference>
<dbReference type="PANTHER" id="PTHR15454">
    <property type="entry name" value="NISCHARIN RELATED"/>
    <property type="match status" value="1"/>
</dbReference>
<keyword evidence="2" id="KW-0677">Repeat</keyword>
<evidence type="ECO:0000256" key="1">
    <source>
        <dbReference type="ARBA" id="ARBA00022614"/>
    </source>
</evidence>
<feature type="compositionally biased region" description="Low complexity" evidence="3">
    <location>
        <begin position="84"/>
        <end position="101"/>
    </location>
</feature>
<keyword evidence="7" id="KW-1185">Reference proteome</keyword>
<keyword evidence="1" id="KW-0433">Leucine-rich repeat</keyword>
<dbReference type="InterPro" id="IPR014830">
    <property type="entry name" value="Glycolipid_transfer_prot_dom"/>
</dbReference>
<evidence type="ECO:0000313" key="7">
    <source>
        <dbReference type="Proteomes" id="UP000243579"/>
    </source>
</evidence>
<dbReference type="Pfam" id="PF14580">
    <property type="entry name" value="LRR_9"/>
    <property type="match status" value="1"/>
</dbReference>
<dbReference type="Gene3D" id="3.80.10.10">
    <property type="entry name" value="Ribonuclease Inhibitor"/>
    <property type="match status" value="2"/>
</dbReference>
<feature type="region of interest" description="Disordered" evidence="3">
    <location>
        <begin position="60"/>
        <end position="112"/>
    </location>
</feature>
<feature type="region of interest" description="Disordered" evidence="3">
    <location>
        <begin position="1"/>
        <end position="24"/>
    </location>
</feature>
<accession>A0A1V9YLL0</accession>
<feature type="transmembrane region" description="Helical" evidence="4">
    <location>
        <begin position="544"/>
        <end position="567"/>
    </location>
</feature>
<dbReference type="OrthoDB" id="430293at2759"/>
<evidence type="ECO:0000313" key="6">
    <source>
        <dbReference type="EMBL" id="OQR86584.1"/>
    </source>
</evidence>
<evidence type="ECO:0000256" key="2">
    <source>
        <dbReference type="ARBA" id="ARBA00022737"/>
    </source>
</evidence>
<keyword evidence="4" id="KW-1133">Transmembrane helix</keyword>